<evidence type="ECO:0000313" key="4">
    <source>
        <dbReference type="EMBL" id="KAG2212441.1"/>
    </source>
</evidence>
<dbReference type="OrthoDB" id="10254377at2759"/>
<name>A0A8H7RJU0_9FUNG</name>
<dbReference type="AlphaFoldDB" id="A0A8H7RJU0"/>
<dbReference type="SUPFAM" id="SSF50729">
    <property type="entry name" value="PH domain-like"/>
    <property type="match status" value="1"/>
</dbReference>
<proteinExistence type="predicted"/>
<dbReference type="PANTHER" id="PTHR12673:SF159">
    <property type="entry name" value="LD03170P"/>
    <property type="match status" value="1"/>
</dbReference>
<protein>
    <recommendedName>
        <fullName evidence="6">Dbl homology domain-containing protein</fullName>
    </recommendedName>
</protein>
<dbReference type="InterPro" id="IPR000219">
    <property type="entry name" value="DH_dom"/>
</dbReference>
<organism evidence="4 5">
    <name type="scientific">Mucor plumbeus</name>
    <dbReference type="NCBI Taxonomy" id="97098"/>
    <lineage>
        <taxon>Eukaryota</taxon>
        <taxon>Fungi</taxon>
        <taxon>Fungi incertae sedis</taxon>
        <taxon>Mucoromycota</taxon>
        <taxon>Mucoromycotina</taxon>
        <taxon>Mucoromycetes</taxon>
        <taxon>Mucorales</taxon>
        <taxon>Mucorineae</taxon>
        <taxon>Mucoraceae</taxon>
        <taxon>Mucor</taxon>
    </lineage>
</organism>
<evidence type="ECO:0000313" key="5">
    <source>
        <dbReference type="Proteomes" id="UP000650833"/>
    </source>
</evidence>
<evidence type="ECO:0000259" key="2">
    <source>
        <dbReference type="PROSITE" id="PS50003"/>
    </source>
</evidence>
<dbReference type="SUPFAM" id="SSF48065">
    <property type="entry name" value="DBL homology domain (DH-domain)"/>
    <property type="match status" value="1"/>
</dbReference>
<comment type="caution">
    <text evidence="4">The sequence shown here is derived from an EMBL/GenBank/DDBJ whole genome shotgun (WGS) entry which is preliminary data.</text>
</comment>
<dbReference type="PANTHER" id="PTHR12673">
    <property type="entry name" value="FACIOGENITAL DYSPLASIA PROTEIN"/>
    <property type="match status" value="1"/>
</dbReference>
<evidence type="ECO:0000256" key="1">
    <source>
        <dbReference type="SAM" id="MobiDB-lite"/>
    </source>
</evidence>
<feature type="domain" description="DH" evidence="3">
    <location>
        <begin position="96"/>
        <end position="293"/>
    </location>
</feature>
<keyword evidence="5" id="KW-1185">Reference proteome</keyword>
<dbReference type="SMART" id="SM00233">
    <property type="entry name" value="PH"/>
    <property type="match status" value="1"/>
</dbReference>
<feature type="region of interest" description="Disordered" evidence="1">
    <location>
        <begin position="1"/>
        <end position="24"/>
    </location>
</feature>
<feature type="compositionally biased region" description="Low complexity" evidence="1">
    <location>
        <begin position="8"/>
        <end position="24"/>
    </location>
</feature>
<dbReference type="GO" id="GO:0005737">
    <property type="term" value="C:cytoplasm"/>
    <property type="evidence" value="ECO:0007669"/>
    <property type="project" value="TreeGrafter"/>
</dbReference>
<dbReference type="Proteomes" id="UP000650833">
    <property type="component" value="Unassembled WGS sequence"/>
</dbReference>
<dbReference type="Pfam" id="PF00621">
    <property type="entry name" value="RhoGEF"/>
    <property type="match status" value="1"/>
</dbReference>
<evidence type="ECO:0008006" key="6">
    <source>
        <dbReference type="Google" id="ProtNLM"/>
    </source>
</evidence>
<gene>
    <name evidence="4" type="ORF">INT46_009132</name>
</gene>
<dbReference type="InterPro" id="IPR011993">
    <property type="entry name" value="PH-like_dom_sf"/>
</dbReference>
<dbReference type="SMART" id="SM00325">
    <property type="entry name" value="RhoGEF"/>
    <property type="match status" value="1"/>
</dbReference>
<dbReference type="InterPro" id="IPR001849">
    <property type="entry name" value="PH_domain"/>
</dbReference>
<dbReference type="Gene3D" id="1.20.900.10">
    <property type="entry name" value="Dbl homology (DH) domain"/>
    <property type="match status" value="1"/>
</dbReference>
<dbReference type="GO" id="GO:0005085">
    <property type="term" value="F:guanyl-nucleotide exchange factor activity"/>
    <property type="evidence" value="ECO:0007669"/>
    <property type="project" value="InterPro"/>
</dbReference>
<reference evidence="4" key="1">
    <citation type="submission" date="2020-12" db="EMBL/GenBank/DDBJ databases">
        <title>Metabolic potential, ecology and presence of endohyphal bacteria is reflected in genomic diversity of Mucoromycotina.</title>
        <authorList>
            <person name="Muszewska A."/>
            <person name="Okrasinska A."/>
            <person name="Steczkiewicz K."/>
            <person name="Drgas O."/>
            <person name="Orlowska M."/>
            <person name="Perlinska-Lenart U."/>
            <person name="Aleksandrzak-Piekarczyk T."/>
            <person name="Szatraj K."/>
            <person name="Zielenkiewicz U."/>
            <person name="Pilsyk S."/>
            <person name="Malc E."/>
            <person name="Mieczkowski P."/>
            <person name="Kruszewska J.S."/>
            <person name="Biernat P."/>
            <person name="Pawlowska J."/>
        </authorList>
    </citation>
    <scope>NUCLEOTIDE SEQUENCE</scope>
    <source>
        <strain evidence="4">CBS 226.32</strain>
    </source>
</reference>
<dbReference type="PROSITE" id="PS50003">
    <property type="entry name" value="PH_DOMAIN"/>
    <property type="match status" value="1"/>
</dbReference>
<sequence>MIDFTKETSQSMISTTSSNMSSSLINTNSRTSTFSSSSSESEPFNLKFITEDQKYFSKLMEDLSIIDNVYDTFEYDIESSSAYDKQLLDIARQVQLKRQALNQLLQSETEYLDDLLTFHEIYTLKIQPWLHNSTDKDIIAKFLSTPYKDQLNNMFQNVQTIANTHKLFLTELKERIQLWGPTQIISDIFSNLYSHLNTYEPFMQQHADYVMALDTLYHLPSFVKLIQSMTEKNATLKVQDIAYCLHLPLHRLSVYNKALSQLKHYSDPAYPDYTVLLSILKRFRALESKWTERVQDCQSHLMVLEASRAIEACPIQVTHQRRLLLFAHLIKVDLDDITLTSDTRMYFLYNDSLIYCKKLKENKKNLSDKKLTYKGTLNLRGADIRQLAPSFCAKMCEVKKPLFRIGKKSSDTTSLPGAEAFGFELVTSEINLDAMSPLHQNYQSAMAGAGAPIRRRHVMRTKSHQELKTWFNTIRKAIAIANAQEQ</sequence>
<dbReference type="EMBL" id="JAEPRC010000051">
    <property type="protein sequence ID" value="KAG2212441.1"/>
    <property type="molecule type" value="Genomic_DNA"/>
</dbReference>
<evidence type="ECO:0000259" key="3">
    <source>
        <dbReference type="PROSITE" id="PS50010"/>
    </source>
</evidence>
<feature type="domain" description="PH" evidence="2">
    <location>
        <begin position="322"/>
        <end position="479"/>
    </location>
</feature>
<dbReference type="InterPro" id="IPR051092">
    <property type="entry name" value="FYVE_RhoGEF_PH"/>
</dbReference>
<accession>A0A8H7RJU0</accession>
<dbReference type="PROSITE" id="PS50010">
    <property type="entry name" value="DH_2"/>
    <property type="match status" value="1"/>
</dbReference>
<dbReference type="Gene3D" id="2.30.29.30">
    <property type="entry name" value="Pleckstrin-homology domain (PH domain)/Phosphotyrosine-binding domain (PTB)"/>
    <property type="match status" value="1"/>
</dbReference>
<dbReference type="InterPro" id="IPR035899">
    <property type="entry name" value="DBL_dom_sf"/>
</dbReference>